<evidence type="ECO:0008006" key="5">
    <source>
        <dbReference type="Google" id="ProtNLM"/>
    </source>
</evidence>
<proteinExistence type="predicted"/>
<dbReference type="Gene3D" id="3.40.50.150">
    <property type="entry name" value="Vaccinia Virus protein VP39"/>
    <property type="match status" value="1"/>
</dbReference>
<dbReference type="AlphaFoldDB" id="A0A841GUC8"/>
<accession>A0A841GUC8</accession>
<dbReference type="PANTHER" id="PTHR31636">
    <property type="entry name" value="OSJNBA0084A10.13 PROTEIN-RELATED"/>
    <property type="match status" value="1"/>
</dbReference>
<keyword evidence="1" id="KW-0805">Transcription regulation</keyword>
<dbReference type="EMBL" id="JACHIA010000001">
    <property type="protein sequence ID" value="MBB6068948.1"/>
    <property type="molecule type" value="Genomic_DNA"/>
</dbReference>
<dbReference type="InterPro" id="IPR005202">
    <property type="entry name" value="TF_GRAS"/>
</dbReference>
<name>A0A841GUC8_9BACT</name>
<sequence length="376" mass="40931">MTARKYATLIAVVQEHLAGRDADARALLADLVERQLDAGGADLQYYIFASALSRRLESDTREAINLYLRRFEQTQISLFNLLAQHLPTVSMAGPLANEVLADYLAGHEEATLLDVGIGSGRQEDALLRLMAARGTLPRRLNLIAVEPDAGSLLEASDTLGSTARELGIDLRFHAVHGVAEELSEGDWAWFGTLGAPMVVLGAFAVHHVRSARGTEAREDLFRRLRALNPEAVVLCEPSSDHNAGGLMERFQAAWHHFGLTFRLIDSLELGDGEKAAMKMFFAREIDDIVAGGDDSRCERHEPVDAWVRRLSDAGFAPAPGLDAYQGGQNAGVSVRAHDGYLGLDYGDETLVAILCATSAVPARTVVRQEQRKHQTA</sequence>
<dbReference type="RefSeq" id="WP_170031494.1">
    <property type="nucleotide sequence ID" value="NZ_JABDTL010000001.1"/>
</dbReference>
<comment type="caution">
    <text evidence="3">The sequence shown here is derived from an EMBL/GenBank/DDBJ whole genome shotgun (WGS) entry which is preliminary data.</text>
</comment>
<evidence type="ECO:0000256" key="1">
    <source>
        <dbReference type="ARBA" id="ARBA00023015"/>
    </source>
</evidence>
<reference evidence="3 4" key="1">
    <citation type="submission" date="2020-08" db="EMBL/GenBank/DDBJ databases">
        <title>Genomic Encyclopedia of Type Strains, Phase IV (KMG-IV): sequencing the most valuable type-strain genomes for metagenomic binning, comparative biology and taxonomic classification.</title>
        <authorList>
            <person name="Goeker M."/>
        </authorList>
    </citation>
    <scope>NUCLEOTIDE SEQUENCE [LARGE SCALE GENOMIC DNA]</scope>
    <source>
        <strain evidence="3 4">DSM 29007</strain>
    </source>
</reference>
<organism evidence="3 4">
    <name type="scientific">Longimicrobium terrae</name>
    <dbReference type="NCBI Taxonomy" id="1639882"/>
    <lineage>
        <taxon>Bacteria</taxon>
        <taxon>Pseudomonadati</taxon>
        <taxon>Gemmatimonadota</taxon>
        <taxon>Longimicrobiia</taxon>
        <taxon>Longimicrobiales</taxon>
        <taxon>Longimicrobiaceae</taxon>
        <taxon>Longimicrobium</taxon>
    </lineage>
</organism>
<keyword evidence="4" id="KW-1185">Reference proteome</keyword>
<dbReference type="InterPro" id="IPR029063">
    <property type="entry name" value="SAM-dependent_MTases_sf"/>
</dbReference>
<evidence type="ECO:0000313" key="3">
    <source>
        <dbReference type="EMBL" id="MBB6068948.1"/>
    </source>
</evidence>
<evidence type="ECO:0000313" key="4">
    <source>
        <dbReference type="Proteomes" id="UP000582837"/>
    </source>
</evidence>
<dbReference type="PROSITE" id="PS50985">
    <property type="entry name" value="GRAS"/>
    <property type="match status" value="1"/>
</dbReference>
<keyword evidence="2" id="KW-0804">Transcription</keyword>
<protein>
    <recommendedName>
        <fullName evidence="5">Histidine-specific methyltransferase SAM-dependent domain-containing protein</fullName>
    </recommendedName>
</protein>
<dbReference type="Pfam" id="PF03514">
    <property type="entry name" value="GRAS"/>
    <property type="match status" value="1"/>
</dbReference>
<gene>
    <name evidence="3" type="ORF">HNQ61_000559</name>
</gene>
<dbReference type="SUPFAM" id="SSF53335">
    <property type="entry name" value="S-adenosyl-L-methionine-dependent methyltransferases"/>
    <property type="match status" value="1"/>
</dbReference>
<dbReference type="Proteomes" id="UP000582837">
    <property type="component" value="Unassembled WGS sequence"/>
</dbReference>
<evidence type="ECO:0000256" key="2">
    <source>
        <dbReference type="ARBA" id="ARBA00023163"/>
    </source>
</evidence>